<evidence type="ECO:0000313" key="3">
    <source>
        <dbReference type="Proteomes" id="UP000887577"/>
    </source>
</evidence>
<accession>A0A914ZFY7</accession>
<keyword evidence="1" id="KW-0175">Coiled coil</keyword>
<dbReference type="AlphaFoldDB" id="A0A914ZFY7"/>
<proteinExistence type="predicted"/>
<evidence type="ECO:0000256" key="1">
    <source>
        <dbReference type="SAM" id="Coils"/>
    </source>
</evidence>
<feature type="region of interest" description="Disordered" evidence="2">
    <location>
        <begin position="319"/>
        <end position="345"/>
    </location>
</feature>
<dbReference type="Proteomes" id="UP000887577">
    <property type="component" value="Unplaced"/>
</dbReference>
<organism evidence="3 4">
    <name type="scientific">Panagrolaimus superbus</name>
    <dbReference type="NCBI Taxonomy" id="310955"/>
    <lineage>
        <taxon>Eukaryota</taxon>
        <taxon>Metazoa</taxon>
        <taxon>Ecdysozoa</taxon>
        <taxon>Nematoda</taxon>
        <taxon>Chromadorea</taxon>
        <taxon>Rhabditida</taxon>
        <taxon>Tylenchina</taxon>
        <taxon>Panagrolaimomorpha</taxon>
        <taxon>Panagrolaimoidea</taxon>
        <taxon>Panagrolaimidae</taxon>
        <taxon>Panagrolaimus</taxon>
    </lineage>
</organism>
<evidence type="ECO:0000313" key="4">
    <source>
        <dbReference type="WBParaSite" id="PSU_v2.g9194.t1"/>
    </source>
</evidence>
<feature type="compositionally biased region" description="Polar residues" evidence="2">
    <location>
        <begin position="321"/>
        <end position="345"/>
    </location>
</feature>
<dbReference type="InterPro" id="IPR005312">
    <property type="entry name" value="DUF1759"/>
</dbReference>
<feature type="coiled-coil region" evidence="1">
    <location>
        <begin position="2"/>
        <end position="29"/>
    </location>
</feature>
<protein>
    <submittedName>
        <fullName evidence="4">Uncharacterized protein</fullName>
    </submittedName>
</protein>
<evidence type="ECO:0000256" key="2">
    <source>
        <dbReference type="SAM" id="MobiDB-lite"/>
    </source>
</evidence>
<dbReference type="WBParaSite" id="PSU_v2.g9194.t1">
    <property type="protein sequence ID" value="PSU_v2.g9194.t1"/>
    <property type="gene ID" value="PSU_v2.g9194"/>
</dbReference>
<dbReference type="PANTHER" id="PTHR22954:SF3">
    <property type="entry name" value="PROTEIN CBG08539"/>
    <property type="match status" value="1"/>
</dbReference>
<sequence length="345" mass="40193">MSDRIQINLQRTIKEVQKIQEEYNDLLIHNPPPWSSLIKIKMETKIQRIKQSHAFILQALDKWEEVAKKTKDPDEKQLQYQSYDEWRDNDDNSKLLNDLTEIVMEGGKYLQLETEDDNSSIISNSTDFTPKNEIIATMPPLNLPKFNGDYLKWNTFWQRFEHAVHNRPFPKIEKLITLMGLLEGRASEEIEGFQVSEENYETIVDILINRFGKKQLIIMQLQSQLRAVEAAKPNPESLRSTVNIICNMCRQLENLGVDINNDSVKMDIIEKLPNREKDELKWFLISSPETATIEQIMKRMKDMALKAELSSKNQKEVFVETKTSSFQPPNNDPSSFSLRSNTDKN</sequence>
<dbReference type="Pfam" id="PF03564">
    <property type="entry name" value="DUF1759"/>
    <property type="match status" value="1"/>
</dbReference>
<keyword evidence="3" id="KW-1185">Reference proteome</keyword>
<name>A0A914ZFY7_9BILA</name>
<reference evidence="4" key="1">
    <citation type="submission" date="2022-11" db="UniProtKB">
        <authorList>
            <consortium name="WormBaseParasite"/>
        </authorList>
    </citation>
    <scope>IDENTIFICATION</scope>
</reference>
<dbReference type="PANTHER" id="PTHR22954">
    <property type="entry name" value="RETROVIRAL PROTEASE-RELATED"/>
    <property type="match status" value="1"/>
</dbReference>